<name>A0AAU7ZNE1_9BACT</name>
<keyword evidence="2" id="KW-0328">Glycosyltransferase</keyword>
<feature type="domain" description="Glycosyltransferase 2-like" evidence="1">
    <location>
        <begin position="6"/>
        <end position="108"/>
    </location>
</feature>
<dbReference type="EMBL" id="CP132942">
    <property type="protein sequence ID" value="XCB32460.1"/>
    <property type="molecule type" value="Genomic_DNA"/>
</dbReference>
<dbReference type="CDD" id="cd00761">
    <property type="entry name" value="Glyco_tranf_GTA_type"/>
    <property type="match status" value="1"/>
</dbReference>
<dbReference type="Pfam" id="PF00535">
    <property type="entry name" value="Glycos_transf_2"/>
    <property type="match status" value="1"/>
</dbReference>
<reference evidence="2" key="2">
    <citation type="journal article" date="2024" name="Environ. Microbiol.">
        <title>Genome analysis and description of Tunturibacter gen. nov. expands the diversity of Terriglobia in tundra soils.</title>
        <authorList>
            <person name="Messyasz A."/>
            <person name="Mannisto M.K."/>
            <person name="Kerkhof L.J."/>
            <person name="Haggblom M.M."/>
        </authorList>
    </citation>
    <scope>NUCLEOTIDE SEQUENCE</scope>
    <source>
        <strain evidence="2">X5P6</strain>
    </source>
</reference>
<dbReference type="Gene3D" id="3.90.550.10">
    <property type="entry name" value="Spore Coat Polysaccharide Biosynthesis Protein SpsA, Chain A"/>
    <property type="match status" value="1"/>
</dbReference>
<dbReference type="InterPro" id="IPR001173">
    <property type="entry name" value="Glyco_trans_2-like"/>
</dbReference>
<dbReference type="EC" id="2.4.-.-" evidence="2"/>
<evidence type="ECO:0000259" key="1">
    <source>
        <dbReference type="Pfam" id="PF00535"/>
    </source>
</evidence>
<organism evidence="2">
    <name type="scientific">Tunturiibacter psychrotolerans</name>
    <dbReference type="NCBI Taxonomy" id="3069686"/>
    <lineage>
        <taxon>Bacteria</taxon>
        <taxon>Pseudomonadati</taxon>
        <taxon>Acidobacteriota</taxon>
        <taxon>Terriglobia</taxon>
        <taxon>Terriglobales</taxon>
        <taxon>Acidobacteriaceae</taxon>
        <taxon>Tunturiibacter</taxon>
    </lineage>
</organism>
<dbReference type="SUPFAM" id="SSF53448">
    <property type="entry name" value="Nucleotide-diphospho-sugar transferases"/>
    <property type="match status" value="1"/>
</dbReference>
<dbReference type="PANTHER" id="PTHR43685">
    <property type="entry name" value="GLYCOSYLTRANSFERASE"/>
    <property type="match status" value="1"/>
</dbReference>
<protein>
    <submittedName>
        <fullName evidence="2">Glycosyltransferase</fullName>
        <ecNumber evidence="2">2.4.-.-</ecNumber>
    </submittedName>
</protein>
<dbReference type="AlphaFoldDB" id="A0AAU7ZNE1"/>
<accession>A0AAU7ZNE1</accession>
<dbReference type="InterPro" id="IPR050834">
    <property type="entry name" value="Glycosyltransf_2"/>
</dbReference>
<reference evidence="2" key="1">
    <citation type="submission" date="2023-08" db="EMBL/GenBank/DDBJ databases">
        <authorList>
            <person name="Messyasz A."/>
            <person name="Mannisto M.K."/>
            <person name="Kerkhof L.J."/>
            <person name="Haggblom M."/>
        </authorList>
    </citation>
    <scope>NUCLEOTIDE SEQUENCE</scope>
    <source>
        <strain evidence="2">X5P6</strain>
    </source>
</reference>
<keyword evidence="2" id="KW-0808">Transferase</keyword>
<gene>
    <name evidence="2" type="ORF">RBB77_18755</name>
</gene>
<evidence type="ECO:0000313" key="2">
    <source>
        <dbReference type="EMBL" id="XCB32460.1"/>
    </source>
</evidence>
<dbReference type="RefSeq" id="WP_353063308.1">
    <property type="nucleotide sequence ID" value="NZ_CP132942.1"/>
</dbReference>
<dbReference type="KEGG" id="tpsc:RBB77_18755"/>
<sequence>MKALVSIIIPAYNAEEWIADTVQSALGQTWPHKEIIIVDDGSRDRTAEIARRFASKRVLVVSKENQGAAAARNHGLRLSQGDYIQWLDADDLLAPDKIELQLAALREIDSRRILLSSSWAYFNYRLQRAHFIPTSLWQDLSPVEWLLRKMGDNLHMQTATWLTSRELAEAAGPWDTRLLSDDDGEYFCRVLLASERTRFAPGAKVFYRITQSSRLSHIGASDRKKDAMLVGMKLHIQYLRSLEDSERVRKACLTYMQNWYDNFYPERPDIVAEMQSLASQLQGRLDEPRLRWKYAWMKPVFGWKAAKWAQRTLPQIKTSWIRRCDRAIYRLEADRAAENTGVRVS</sequence>
<dbReference type="InterPro" id="IPR029044">
    <property type="entry name" value="Nucleotide-diphossugar_trans"/>
</dbReference>
<dbReference type="PANTHER" id="PTHR43685:SF2">
    <property type="entry name" value="GLYCOSYLTRANSFERASE 2-LIKE DOMAIN-CONTAINING PROTEIN"/>
    <property type="match status" value="1"/>
</dbReference>
<dbReference type="GO" id="GO:0016757">
    <property type="term" value="F:glycosyltransferase activity"/>
    <property type="evidence" value="ECO:0007669"/>
    <property type="project" value="UniProtKB-KW"/>
</dbReference>
<proteinExistence type="predicted"/>